<feature type="domain" description="YlxR" evidence="2">
    <location>
        <begin position="16"/>
        <end position="81"/>
    </location>
</feature>
<dbReference type="AlphaFoldDB" id="A0A9X2EE71"/>
<dbReference type="InterPro" id="IPR029064">
    <property type="entry name" value="Ribosomal_eL30-like_sf"/>
</dbReference>
<evidence type="ECO:0000313" key="4">
    <source>
        <dbReference type="Proteomes" id="UP001155128"/>
    </source>
</evidence>
<protein>
    <submittedName>
        <fullName evidence="3">DUF448 domain-containing protein</fullName>
    </submittedName>
</protein>
<dbReference type="InterPro" id="IPR037465">
    <property type="entry name" value="YlxR"/>
</dbReference>
<dbReference type="SUPFAM" id="SSF64376">
    <property type="entry name" value="YlxR-like"/>
    <property type="match status" value="1"/>
</dbReference>
<keyword evidence="4" id="KW-1185">Reference proteome</keyword>
<dbReference type="PANTHER" id="PTHR34215">
    <property type="entry name" value="BLL0784 PROTEIN"/>
    <property type="match status" value="1"/>
</dbReference>
<evidence type="ECO:0000259" key="2">
    <source>
        <dbReference type="Pfam" id="PF04296"/>
    </source>
</evidence>
<dbReference type="InterPro" id="IPR007393">
    <property type="entry name" value="YlxR_dom"/>
</dbReference>
<evidence type="ECO:0000313" key="3">
    <source>
        <dbReference type="EMBL" id="MCM8556293.1"/>
    </source>
</evidence>
<comment type="caution">
    <text evidence="3">The sequence shown here is derived from an EMBL/GenBank/DDBJ whole genome shotgun (WGS) entry which is preliminary data.</text>
</comment>
<dbReference type="EMBL" id="JAMSHT010000001">
    <property type="protein sequence ID" value="MCM8556293.1"/>
    <property type="molecule type" value="Genomic_DNA"/>
</dbReference>
<accession>A0A9X2EE71</accession>
<evidence type="ECO:0000256" key="1">
    <source>
        <dbReference type="SAM" id="MobiDB-lite"/>
    </source>
</evidence>
<dbReference type="PANTHER" id="PTHR34215:SF1">
    <property type="entry name" value="YLXR DOMAIN-CONTAINING PROTEIN"/>
    <property type="match status" value="1"/>
</dbReference>
<name>A0A9X2EE71_9SPHN</name>
<organism evidence="3 4">
    <name type="scientific">Sphingomicrobium sediminis</name>
    <dbReference type="NCBI Taxonomy" id="2950949"/>
    <lineage>
        <taxon>Bacteria</taxon>
        <taxon>Pseudomonadati</taxon>
        <taxon>Pseudomonadota</taxon>
        <taxon>Alphaproteobacteria</taxon>
        <taxon>Sphingomonadales</taxon>
        <taxon>Sphingomonadaceae</taxon>
        <taxon>Sphingomicrobium</taxon>
    </lineage>
</organism>
<proteinExistence type="predicted"/>
<dbReference type="Proteomes" id="UP001155128">
    <property type="component" value="Unassembled WGS sequence"/>
</dbReference>
<dbReference type="InterPro" id="IPR035931">
    <property type="entry name" value="YlxR-like_sf"/>
</dbReference>
<dbReference type="Gene3D" id="3.30.1230.10">
    <property type="entry name" value="YlxR-like"/>
    <property type="match status" value="1"/>
</dbReference>
<gene>
    <name evidence="3" type="ORF">NDO55_00470</name>
</gene>
<sequence length="237" mass="25025">MGTNEHQLAHKDAPERTCILTRRAAPKPSLVRLALGPDGDVLPDVRAKAPGRGAYIGVSRAELDAAQANGKLKGALSRAFKTGNIRLPEDLGQLVEAALTRAALDRLGLEARGGMLITGAEKVETACRKGEVRRLFHAADAGEDGVRSLAQAWRMGGSEEFGLDRGVVLPFDRTTLSVALGRSNAVHIALTDAGAAKRVDAALLRLKTFLDGDAGVNGDNSPDPTPSADDMKTKEFK</sequence>
<dbReference type="SUPFAM" id="SSF55315">
    <property type="entry name" value="L30e-like"/>
    <property type="match status" value="1"/>
</dbReference>
<feature type="region of interest" description="Disordered" evidence="1">
    <location>
        <begin position="214"/>
        <end position="237"/>
    </location>
</feature>
<dbReference type="RefSeq" id="WP_252111357.1">
    <property type="nucleotide sequence ID" value="NZ_JAMSHT010000001.1"/>
</dbReference>
<dbReference type="Pfam" id="PF04296">
    <property type="entry name" value="YlxR"/>
    <property type="match status" value="1"/>
</dbReference>
<reference evidence="3" key="1">
    <citation type="submission" date="2022-06" db="EMBL/GenBank/DDBJ databases">
        <title>Sphingomicrobium sedimins sp. nov., a marine bacterium isolated from tidal flat.</title>
        <authorList>
            <person name="Kim C.-H."/>
            <person name="Yoo Y."/>
            <person name="Kim J.-J."/>
        </authorList>
    </citation>
    <scope>NUCLEOTIDE SEQUENCE</scope>
    <source>
        <strain evidence="3">GRR-S6-50</strain>
    </source>
</reference>